<dbReference type="InterPro" id="IPR052560">
    <property type="entry name" value="RdDP_mobile_element"/>
</dbReference>
<evidence type="ECO:0008006" key="3">
    <source>
        <dbReference type="Google" id="ProtNLM"/>
    </source>
</evidence>
<reference evidence="1" key="1">
    <citation type="journal article" date="2023" name="Science">
        <title>Genome structures resolve the early diversification of teleost fishes.</title>
        <authorList>
            <person name="Parey E."/>
            <person name="Louis A."/>
            <person name="Montfort J."/>
            <person name="Bouchez O."/>
            <person name="Roques C."/>
            <person name="Iampietro C."/>
            <person name="Lluch J."/>
            <person name="Castinel A."/>
            <person name="Donnadieu C."/>
            <person name="Desvignes T."/>
            <person name="Floi Bucao C."/>
            <person name="Jouanno E."/>
            <person name="Wen M."/>
            <person name="Mejri S."/>
            <person name="Dirks R."/>
            <person name="Jansen H."/>
            <person name="Henkel C."/>
            <person name="Chen W.J."/>
            <person name="Zahm M."/>
            <person name="Cabau C."/>
            <person name="Klopp C."/>
            <person name="Thompson A.W."/>
            <person name="Robinson-Rechavi M."/>
            <person name="Braasch I."/>
            <person name="Lecointre G."/>
            <person name="Bobe J."/>
            <person name="Postlethwait J.H."/>
            <person name="Berthelot C."/>
            <person name="Roest Crollius H."/>
            <person name="Guiguen Y."/>
        </authorList>
    </citation>
    <scope>NUCLEOTIDE SEQUENCE</scope>
    <source>
        <strain evidence="1">WJC10195</strain>
    </source>
</reference>
<protein>
    <recommendedName>
        <fullName evidence="3">Endonuclease/exonuclease/phosphatase domain-containing protein</fullName>
    </recommendedName>
</protein>
<dbReference type="PANTHER" id="PTHR36688:SF1">
    <property type="entry name" value="ENDONUCLEASE_EXONUCLEASE_PHOSPHATASE DOMAIN-CONTAINING PROTEIN"/>
    <property type="match status" value="1"/>
</dbReference>
<dbReference type="InterPro" id="IPR036691">
    <property type="entry name" value="Endo/exonu/phosph_ase_sf"/>
</dbReference>
<proteinExistence type="predicted"/>
<dbReference type="AlphaFoldDB" id="A0A9Q1FRT8"/>
<dbReference type="EMBL" id="JAINUF010000004">
    <property type="protein sequence ID" value="KAJ8365035.1"/>
    <property type="molecule type" value="Genomic_DNA"/>
</dbReference>
<dbReference type="Proteomes" id="UP001152622">
    <property type="component" value="Chromosome 4"/>
</dbReference>
<dbReference type="PANTHER" id="PTHR36688">
    <property type="entry name" value="ENDO/EXONUCLEASE/PHOSPHATASE DOMAIN-CONTAINING PROTEIN"/>
    <property type="match status" value="1"/>
</dbReference>
<name>A0A9Q1FRT8_SYNKA</name>
<dbReference type="SUPFAM" id="SSF56219">
    <property type="entry name" value="DNase I-like"/>
    <property type="match status" value="1"/>
</dbReference>
<gene>
    <name evidence="1" type="ORF">SKAU_G00138660</name>
</gene>
<keyword evidence="2" id="KW-1185">Reference proteome</keyword>
<organism evidence="1 2">
    <name type="scientific">Synaphobranchus kaupii</name>
    <name type="common">Kaup's arrowtooth eel</name>
    <dbReference type="NCBI Taxonomy" id="118154"/>
    <lineage>
        <taxon>Eukaryota</taxon>
        <taxon>Metazoa</taxon>
        <taxon>Chordata</taxon>
        <taxon>Craniata</taxon>
        <taxon>Vertebrata</taxon>
        <taxon>Euteleostomi</taxon>
        <taxon>Actinopterygii</taxon>
        <taxon>Neopterygii</taxon>
        <taxon>Teleostei</taxon>
        <taxon>Anguilliformes</taxon>
        <taxon>Synaphobranchidae</taxon>
        <taxon>Synaphobranchus</taxon>
    </lineage>
</organism>
<evidence type="ECO:0000313" key="2">
    <source>
        <dbReference type="Proteomes" id="UP001152622"/>
    </source>
</evidence>
<evidence type="ECO:0000313" key="1">
    <source>
        <dbReference type="EMBL" id="KAJ8365035.1"/>
    </source>
</evidence>
<sequence>MTLVAEIRHRQYGSAVFSRPNLKIEEICAHTTKGHMETITVALPNVSVTLVYKPPSSPFLHTKLPERCKRKFHISIGDFNAHSTLWGYECRDNRLCFHSFHRSVLQATTVPFCRRFNLRKADWLSFQQGIEHSISSIPPHPNNYTNFIELVKRSARRHIPKGCQTEYIPGLSETSSDRLTAYYKEYNKGALSPTTMELGETLINGVGEEQRKIWKEMIENTNMTNNSRKAWATIRHLGKDQTTHNGHSKLSHHSWPTVIVKTATDPQENTAKQCY</sequence>
<comment type="caution">
    <text evidence="1">The sequence shown here is derived from an EMBL/GenBank/DDBJ whole genome shotgun (WGS) entry which is preliminary data.</text>
</comment>
<dbReference type="Gene3D" id="3.60.10.10">
    <property type="entry name" value="Endonuclease/exonuclease/phosphatase"/>
    <property type="match status" value="1"/>
</dbReference>
<accession>A0A9Q1FRT8</accession>
<dbReference type="OrthoDB" id="409048at2759"/>